<proteinExistence type="inferred from homology"/>
<dbReference type="EMBL" id="SODO01000004">
    <property type="protein sequence ID" value="TDW59743.1"/>
    <property type="molecule type" value="Genomic_DNA"/>
</dbReference>
<comment type="subcellular location">
    <subcellularLocation>
        <location evidence="4">Cytoplasm</location>
    </subcellularLocation>
</comment>
<dbReference type="EMBL" id="NQJF01000005">
    <property type="protein sequence ID" value="OYD24974.1"/>
    <property type="molecule type" value="Genomic_DNA"/>
</dbReference>
<dbReference type="OrthoDB" id="9808980at2"/>
<evidence type="ECO:0000256" key="4">
    <source>
        <dbReference type="ARBA" id="ARBA00004496"/>
    </source>
</evidence>
<feature type="domain" description="Rubredoxin-like" evidence="17">
    <location>
        <begin position="1"/>
        <end position="52"/>
    </location>
</feature>
<dbReference type="InterPro" id="IPR041364">
    <property type="entry name" value="Rbx-bd"/>
</dbReference>
<keyword evidence="21" id="KW-1185">Reference proteome</keyword>
<evidence type="ECO:0000313" key="18">
    <source>
        <dbReference type="EMBL" id="OYD24974.1"/>
    </source>
</evidence>
<protein>
    <submittedName>
        <fullName evidence="18">Rubredoxin-NAD(+) reductase</fullName>
    </submittedName>
    <submittedName>
        <fullName evidence="19">Rubredoxin-NAD+ reductase</fullName>
    </submittedName>
</protein>
<reference evidence="19 21" key="2">
    <citation type="submission" date="2019-03" db="EMBL/GenBank/DDBJ databases">
        <title>Genomic Encyclopedia of Archaeal and Bacterial Type Strains, Phase II (KMG-II): from individual species to whole genera.</title>
        <authorList>
            <person name="Goeker M."/>
        </authorList>
    </citation>
    <scope>NUCLEOTIDE SEQUENCE [LARGE SCALE GENOMIC DNA]</scope>
    <source>
        <strain evidence="19 21">DSM 15594</strain>
    </source>
</reference>
<comment type="similarity">
    <text evidence="6">Belongs to the rubredoxin family.</text>
</comment>
<dbReference type="PANTHER" id="PTHR43429">
    <property type="entry name" value="PYRIDINE NUCLEOTIDE-DISULFIDE OXIDOREDUCTASE DOMAIN-CONTAINING"/>
    <property type="match status" value="1"/>
</dbReference>
<dbReference type="InterPro" id="IPR036188">
    <property type="entry name" value="FAD/NAD-bd_sf"/>
</dbReference>
<keyword evidence="9" id="KW-0963">Cytoplasm</keyword>
<dbReference type="AlphaFoldDB" id="A0A235CKU3"/>
<dbReference type="Proteomes" id="UP000295058">
    <property type="component" value="Unassembled WGS sequence"/>
</dbReference>
<evidence type="ECO:0000256" key="1">
    <source>
        <dbReference type="ARBA" id="ARBA00001965"/>
    </source>
</evidence>
<evidence type="ECO:0000256" key="13">
    <source>
        <dbReference type="ARBA" id="ARBA00022982"/>
    </source>
</evidence>
<comment type="similarity">
    <text evidence="7">Belongs to the FAD-dependent oxidoreductase family.</text>
</comment>
<keyword evidence="13" id="KW-0249">Electron transport</keyword>
<dbReference type="SUPFAM" id="SSF57802">
    <property type="entry name" value="Rubredoxin-like"/>
    <property type="match status" value="1"/>
</dbReference>
<evidence type="ECO:0000313" key="20">
    <source>
        <dbReference type="Proteomes" id="UP000243640"/>
    </source>
</evidence>
<keyword evidence="15" id="KW-0408">Iron</keyword>
<dbReference type="Proteomes" id="UP000243640">
    <property type="component" value="Unassembled WGS sequence"/>
</dbReference>
<evidence type="ECO:0000256" key="10">
    <source>
        <dbReference type="ARBA" id="ARBA00022630"/>
    </source>
</evidence>
<dbReference type="PRINTS" id="PR00368">
    <property type="entry name" value="FADPNR"/>
</dbReference>
<dbReference type="Gene3D" id="3.30.390.120">
    <property type="match status" value="1"/>
</dbReference>
<dbReference type="InterPro" id="IPR024934">
    <property type="entry name" value="Rubredoxin-like_dom"/>
</dbReference>
<evidence type="ECO:0000259" key="17">
    <source>
        <dbReference type="PROSITE" id="PS50903"/>
    </source>
</evidence>
<keyword evidence="8" id="KW-0813">Transport</keyword>
<dbReference type="PANTHER" id="PTHR43429:SF3">
    <property type="entry name" value="NITRITE REDUCTASE [NAD(P)H]"/>
    <property type="match status" value="1"/>
</dbReference>
<dbReference type="InterPro" id="IPR024935">
    <property type="entry name" value="Rubredoxin_dom"/>
</dbReference>
<dbReference type="CDD" id="cd00730">
    <property type="entry name" value="rubredoxin"/>
    <property type="match status" value="1"/>
</dbReference>
<dbReference type="Pfam" id="PF18113">
    <property type="entry name" value="Rbx_binding"/>
    <property type="match status" value="1"/>
</dbReference>
<evidence type="ECO:0000256" key="5">
    <source>
        <dbReference type="ARBA" id="ARBA00004933"/>
    </source>
</evidence>
<dbReference type="FunFam" id="2.20.28.10:FF:000001">
    <property type="entry name" value="Rubredoxin"/>
    <property type="match status" value="1"/>
</dbReference>
<dbReference type="SUPFAM" id="SSF51905">
    <property type="entry name" value="FAD/NAD(P)-binding domain"/>
    <property type="match status" value="2"/>
</dbReference>
<dbReference type="GO" id="GO:0016491">
    <property type="term" value="F:oxidoreductase activity"/>
    <property type="evidence" value="ECO:0007669"/>
    <property type="project" value="UniProtKB-KW"/>
</dbReference>
<accession>A0A235CKU3</accession>
<dbReference type="InterPro" id="IPR023753">
    <property type="entry name" value="FAD/NAD-binding_dom"/>
</dbReference>
<evidence type="ECO:0000256" key="16">
    <source>
        <dbReference type="ARBA" id="ARBA00023027"/>
    </source>
</evidence>
<evidence type="ECO:0000256" key="7">
    <source>
        <dbReference type="ARBA" id="ARBA00006442"/>
    </source>
</evidence>
<dbReference type="Pfam" id="PF07992">
    <property type="entry name" value="Pyr_redox_2"/>
    <property type="match status" value="1"/>
</dbReference>
<evidence type="ECO:0000256" key="15">
    <source>
        <dbReference type="ARBA" id="ARBA00023004"/>
    </source>
</evidence>
<sequence length="457" mass="48214">MKKWLCIICGLIYDEAKGWPADGIAPGTRWEDVPDDWLCPDCLVGKADFEMLEITDEEPAPVVAVAEAVTPAAEPELEPVVIIGTGHGGYQLAAALRARSPELPITLFTADDGALYSKPALSNALALGKDGDSLVSETALSWEQRLGVRVYPHTRVEKIDRDNKRLHTSIGEYPYGRLVLATGASPIVIPVAGEQSAMISVNDLLDYRRFREQLAGKKHVTILGDGLIGCEFANDLAAQGIAVTVVGLGQWPMERLIPQPLGEALQRALSGLGVEWALQDSISHIAADGDGYRLQLQSGTELATDLVLSAVGLRPNTGLAQAAGLTTGRGISVDLTHATSDPAIFSLGDCAEVAGQWAPYIAPINQAIPALVSGLLGQPAEAALKATPVLVKTPVLPLSVQPAMGPGEWRVEAHGEELAAGFYGPDGSLNGFALLGSALQSQRGQWLEQLNPARSAA</sequence>
<name>A0A235CKU3_9GAMM</name>
<comment type="function">
    <text evidence="3">Involved in the hydrocarbon hydroxylating system, which transfers electrons from NADH to rubredoxin reductase and then through rubredoxin to alkane 1 monooxygenase.</text>
</comment>
<comment type="caution">
    <text evidence="18">The sequence shown here is derived from an EMBL/GenBank/DDBJ whole genome shotgun (WGS) entry which is preliminary data.</text>
</comment>
<gene>
    <name evidence="18" type="ORF">B6S09_07170</name>
    <name evidence="19" type="ORF">LY04_01384</name>
</gene>
<dbReference type="PRINTS" id="PR00163">
    <property type="entry name" value="RUBREDOXIN"/>
</dbReference>
<evidence type="ECO:0000256" key="12">
    <source>
        <dbReference type="ARBA" id="ARBA00022827"/>
    </source>
</evidence>
<organism evidence="18 20">
    <name type="scientific">Oceanimonas baumannii</name>
    <dbReference type="NCBI Taxonomy" id="129578"/>
    <lineage>
        <taxon>Bacteria</taxon>
        <taxon>Pseudomonadati</taxon>
        <taxon>Pseudomonadota</taxon>
        <taxon>Gammaproteobacteria</taxon>
        <taxon>Aeromonadales</taxon>
        <taxon>Aeromonadaceae</taxon>
        <taxon>Oceanimonas</taxon>
    </lineage>
</organism>
<evidence type="ECO:0000313" key="19">
    <source>
        <dbReference type="EMBL" id="TDW59743.1"/>
    </source>
</evidence>
<dbReference type="GO" id="GO:0005506">
    <property type="term" value="F:iron ion binding"/>
    <property type="evidence" value="ECO:0007669"/>
    <property type="project" value="InterPro"/>
</dbReference>
<dbReference type="Gene3D" id="2.20.28.10">
    <property type="match status" value="1"/>
</dbReference>
<comment type="cofactor">
    <cofactor evidence="2">
        <name>FAD</name>
        <dbReference type="ChEBI" id="CHEBI:57692"/>
    </cofactor>
</comment>
<comment type="cofactor">
    <cofactor evidence="1">
        <name>Fe(3+)</name>
        <dbReference type="ChEBI" id="CHEBI:29034"/>
    </cofactor>
</comment>
<keyword evidence="14" id="KW-0560">Oxidoreductase</keyword>
<dbReference type="Gene3D" id="3.50.50.60">
    <property type="entry name" value="FAD/NAD(P)-binding domain"/>
    <property type="match status" value="2"/>
</dbReference>
<dbReference type="InterPro" id="IPR050260">
    <property type="entry name" value="FAD-bd_OxRdtase"/>
</dbReference>
<dbReference type="Pfam" id="PF00301">
    <property type="entry name" value="Rubredoxin"/>
    <property type="match status" value="1"/>
</dbReference>
<dbReference type="PROSITE" id="PS50903">
    <property type="entry name" value="RUBREDOXIN_LIKE"/>
    <property type="match status" value="1"/>
</dbReference>
<evidence type="ECO:0000256" key="11">
    <source>
        <dbReference type="ARBA" id="ARBA00022723"/>
    </source>
</evidence>
<keyword evidence="12" id="KW-0274">FAD</keyword>
<keyword evidence="11" id="KW-0479">Metal-binding</keyword>
<evidence type="ECO:0000313" key="21">
    <source>
        <dbReference type="Proteomes" id="UP000295058"/>
    </source>
</evidence>
<reference evidence="18 20" key="1">
    <citation type="submission" date="2017-08" db="EMBL/GenBank/DDBJ databases">
        <title>Draft Genome Sequence of the Marine Bacterium Oceanimonas baumannii ATCC 700832.</title>
        <authorList>
            <person name="Mcclelland W.D."/>
            <person name="Brennan M.A."/>
            <person name="Trachtenberg A.M."/>
            <person name="Maclea K.S."/>
        </authorList>
    </citation>
    <scope>NUCLEOTIDE SEQUENCE [LARGE SCALE GENOMIC DNA]</scope>
    <source>
        <strain evidence="18 20">ATCC 700832</strain>
    </source>
</reference>
<dbReference type="GO" id="GO:0005737">
    <property type="term" value="C:cytoplasm"/>
    <property type="evidence" value="ECO:0007669"/>
    <property type="project" value="UniProtKB-SubCell"/>
</dbReference>
<evidence type="ECO:0000256" key="14">
    <source>
        <dbReference type="ARBA" id="ARBA00023002"/>
    </source>
</evidence>
<evidence type="ECO:0000256" key="2">
    <source>
        <dbReference type="ARBA" id="ARBA00001974"/>
    </source>
</evidence>
<keyword evidence="16" id="KW-0520">NAD</keyword>
<comment type="pathway">
    <text evidence="5">Hydrocarbon metabolism; alkane degradation.</text>
</comment>
<evidence type="ECO:0000256" key="8">
    <source>
        <dbReference type="ARBA" id="ARBA00022448"/>
    </source>
</evidence>
<evidence type="ECO:0000256" key="3">
    <source>
        <dbReference type="ARBA" id="ARBA00002792"/>
    </source>
</evidence>
<evidence type="ECO:0000256" key="6">
    <source>
        <dbReference type="ARBA" id="ARBA00005337"/>
    </source>
</evidence>
<dbReference type="PRINTS" id="PR00411">
    <property type="entry name" value="PNDRDTASEI"/>
</dbReference>
<evidence type="ECO:0000256" key="9">
    <source>
        <dbReference type="ARBA" id="ARBA00022490"/>
    </source>
</evidence>
<keyword evidence="10" id="KW-0285">Flavoprotein</keyword>